<dbReference type="Pfam" id="PF13646">
    <property type="entry name" value="HEAT_2"/>
    <property type="match status" value="1"/>
</dbReference>
<organism evidence="2 3">
    <name type="scientific">endosymbiont of Escarpia spicata</name>
    <dbReference type="NCBI Taxonomy" id="2200908"/>
    <lineage>
        <taxon>Bacteria</taxon>
        <taxon>Pseudomonadati</taxon>
        <taxon>Pseudomonadota</taxon>
        <taxon>Gammaproteobacteria</taxon>
        <taxon>sulfur-oxidizing symbionts</taxon>
    </lineage>
</organism>
<evidence type="ECO:0000259" key="1">
    <source>
        <dbReference type="Pfam" id="PF13192"/>
    </source>
</evidence>
<dbReference type="Gene3D" id="1.25.10.10">
    <property type="entry name" value="Leucine-rich Repeat Variant"/>
    <property type="match status" value="1"/>
</dbReference>
<dbReference type="EMBL" id="QFXE01000019">
    <property type="protein sequence ID" value="RDH83466.1"/>
    <property type="molecule type" value="Genomic_DNA"/>
</dbReference>
<dbReference type="Pfam" id="PF13192">
    <property type="entry name" value="Thioredoxin_3"/>
    <property type="match status" value="1"/>
</dbReference>
<dbReference type="InterPro" id="IPR036249">
    <property type="entry name" value="Thioredoxin-like_sf"/>
</dbReference>
<name>A0A370DH26_9GAMM</name>
<dbReference type="SUPFAM" id="SSF52833">
    <property type="entry name" value="Thioredoxin-like"/>
    <property type="match status" value="1"/>
</dbReference>
<dbReference type="InterPro" id="IPR021133">
    <property type="entry name" value="HEAT_type_2"/>
</dbReference>
<gene>
    <name evidence="2" type="ORF">DIZ78_14410</name>
</gene>
<dbReference type="InterPro" id="IPR016024">
    <property type="entry name" value="ARM-type_fold"/>
</dbReference>
<evidence type="ECO:0000313" key="2">
    <source>
        <dbReference type="EMBL" id="RDH83466.1"/>
    </source>
</evidence>
<dbReference type="Proteomes" id="UP000254771">
    <property type="component" value="Unassembled WGS sequence"/>
</dbReference>
<evidence type="ECO:0000313" key="3">
    <source>
        <dbReference type="Proteomes" id="UP000254771"/>
    </source>
</evidence>
<comment type="caution">
    <text evidence="2">The sequence shown here is derived from an EMBL/GenBank/DDBJ whole genome shotgun (WGS) entry which is preliminary data.</text>
</comment>
<dbReference type="InterPro" id="IPR012336">
    <property type="entry name" value="Thioredoxin-like_fold"/>
</dbReference>
<protein>
    <recommendedName>
        <fullName evidence="1">Thioredoxin-like fold domain-containing protein</fullName>
    </recommendedName>
</protein>
<dbReference type="SUPFAM" id="SSF48371">
    <property type="entry name" value="ARM repeat"/>
    <property type="match status" value="1"/>
</dbReference>
<dbReference type="InterPro" id="IPR011989">
    <property type="entry name" value="ARM-like"/>
</dbReference>
<dbReference type="AlphaFoldDB" id="A0A370DH26"/>
<dbReference type="Gene3D" id="3.40.30.10">
    <property type="entry name" value="Glutaredoxin"/>
    <property type="match status" value="1"/>
</dbReference>
<sequence>MSKTPPDALLLLATGCAHCPVVLEALSRLLEEGHLGRLEAINIVEHPEAAKAVGTRSVPWTRIGPFELEGMHSQSELAHWCELAATGRGFGEYFSHLLETRRPHKVAEVIERDPASLTSLLALLEDSGTPMAARIGIGVVVEDLQGSELLAAAVPTLIRLADSPEANVRADIAHYLGLVATPEVIPVLRKLQQDEHPDVREIATDSLNELSP</sequence>
<accession>A0A370DH26</accession>
<reference evidence="2 3" key="1">
    <citation type="journal article" date="2018" name="ISME J.">
        <title>Endosymbiont genomes yield clues of tubeworm success.</title>
        <authorList>
            <person name="Li Y."/>
            <person name="Liles M.R."/>
            <person name="Halanych K.M."/>
        </authorList>
    </citation>
    <scope>NUCLEOTIDE SEQUENCE [LARGE SCALE GENOMIC DNA]</scope>
    <source>
        <strain evidence="2">A1462</strain>
    </source>
</reference>
<dbReference type="PROSITE" id="PS50077">
    <property type="entry name" value="HEAT_REPEAT"/>
    <property type="match status" value="1"/>
</dbReference>
<keyword evidence="3" id="KW-1185">Reference proteome</keyword>
<proteinExistence type="predicted"/>
<feature type="domain" description="Thioredoxin-like fold" evidence="1">
    <location>
        <begin position="12"/>
        <end position="81"/>
    </location>
</feature>